<feature type="transmembrane region" description="Helical" evidence="6">
    <location>
        <begin position="189"/>
        <end position="209"/>
    </location>
</feature>
<comment type="similarity">
    <text evidence="2">Belongs to the drug/metabolite transporter (DMT) superfamily. 10 TMS drug/metabolite exporter (DME) (TC 2.A.7.3) family.</text>
</comment>
<dbReference type="PANTHER" id="PTHR22911">
    <property type="entry name" value="ACYL-MALONYL CONDENSING ENZYME-RELATED"/>
    <property type="match status" value="1"/>
</dbReference>
<protein>
    <submittedName>
        <fullName evidence="8">DMT family transporter</fullName>
    </submittedName>
</protein>
<evidence type="ECO:0000256" key="1">
    <source>
        <dbReference type="ARBA" id="ARBA00004141"/>
    </source>
</evidence>
<feature type="transmembrane region" description="Helical" evidence="6">
    <location>
        <begin position="37"/>
        <end position="58"/>
    </location>
</feature>
<proteinExistence type="inferred from homology"/>
<feature type="transmembrane region" description="Helical" evidence="6">
    <location>
        <begin position="272"/>
        <end position="290"/>
    </location>
</feature>
<dbReference type="EMBL" id="CP119312">
    <property type="protein sequence ID" value="WEK06022.1"/>
    <property type="molecule type" value="Genomic_DNA"/>
</dbReference>
<name>A0AAJ6B188_9HYPH</name>
<evidence type="ECO:0000313" key="9">
    <source>
        <dbReference type="Proteomes" id="UP001217476"/>
    </source>
</evidence>
<dbReference type="Proteomes" id="UP001217476">
    <property type="component" value="Chromosome"/>
</dbReference>
<comment type="subcellular location">
    <subcellularLocation>
        <location evidence="1">Membrane</location>
        <topology evidence="1">Multi-pass membrane protein</topology>
    </subcellularLocation>
</comment>
<evidence type="ECO:0000256" key="6">
    <source>
        <dbReference type="SAM" id="Phobius"/>
    </source>
</evidence>
<feature type="transmembrane region" description="Helical" evidence="6">
    <location>
        <begin position="215"/>
        <end position="234"/>
    </location>
</feature>
<dbReference type="AlphaFoldDB" id="A0AAJ6B188"/>
<feature type="transmembrane region" description="Helical" evidence="6">
    <location>
        <begin position="246"/>
        <end position="266"/>
    </location>
</feature>
<evidence type="ECO:0000256" key="2">
    <source>
        <dbReference type="ARBA" id="ARBA00009853"/>
    </source>
</evidence>
<feature type="transmembrane region" description="Helical" evidence="6">
    <location>
        <begin position="159"/>
        <end position="182"/>
    </location>
</feature>
<gene>
    <name evidence="8" type="ORF">P0Y65_07140</name>
</gene>
<dbReference type="InterPro" id="IPR000620">
    <property type="entry name" value="EamA_dom"/>
</dbReference>
<evidence type="ECO:0000259" key="7">
    <source>
        <dbReference type="Pfam" id="PF00892"/>
    </source>
</evidence>
<sequence length="293" mass="31011">MQAVDRDWTNFRSVLFVLSAIVIFSLIFTSGRFAGELASSFQIMFLRYAGGFVTVLGLSASQPQSFQSLQSKHRLSQALRALVGGLGGAAIIFGNTYMPLVDANAISQLSGVFMLALGIIIFRERLRSIHIAGSLVCILGAAVVVAARGAFTTFDANYLVPASVVIIGALLLALEGIFIKILTLADRPLVTLAHANFFGMLLLLIPAVLTWKSTGPVNAVLLCLGPLAILGQYCNIRGYTSASVSLLAPIGYASLIFAAVWGWVFFMELPTAGVILGGVLIAIGGTTLALSRR</sequence>
<keyword evidence="5 6" id="KW-0472">Membrane</keyword>
<dbReference type="PANTHER" id="PTHR22911:SF6">
    <property type="entry name" value="SOLUTE CARRIER FAMILY 35 MEMBER G1"/>
    <property type="match status" value="1"/>
</dbReference>
<reference evidence="8" key="1">
    <citation type="submission" date="2023-03" db="EMBL/GenBank/DDBJ databases">
        <title>Andean soil-derived lignocellulolytic bacterial consortium as a source of novel taxa and putative plastic-active enzymes.</title>
        <authorList>
            <person name="Diaz-Garcia L."/>
            <person name="Chuvochina M."/>
            <person name="Feuerriegel G."/>
            <person name="Bunk B."/>
            <person name="Sproer C."/>
            <person name="Streit W.R."/>
            <person name="Rodriguez L.M."/>
            <person name="Overmann J."/>
            <person name="Jimenez D.J."/>
        </authorList>
    </citation>
    <scope>NUCLEOTIDE SEQUENCE</scope>
    <source>
        <strain evidence="8">MAG 4196</strain>
    </source>
</reference>
<feature type="transmembrane region" description="Helical" evidence="6">
    <location>
        <begin position="12"/>
        <end position="31"/>
    </location>
</feature>
<feature type="domain" description="EamA" evidence="7">
    <location>
        <begin position="13"/>
        <end position="145"/>
    </location>
</feature>
<dbReference type="InterPro" id="IPR037185">
    <property type="entry name" value="EmrE-like"/>
</dbReference>
<feature type="transmembrane region" description="Helical" evidence="6">
    <location>
        <begin position="78"/>
        <end position="97"/>
    </location>
</feature>
<keyword evidence="3 6" id="KW-0812">Transmembrane</keyword>
<dbReference type="Pfam" id="PF00892">
    <property type="entry name" value="EamA"/>
    <property type="match status" value="2"/>
</dbReference>
<dbReference type="GO" id="GO:0016020">
    <property type="term" value="C:membrane"/>
    <property type="evidence" value="ECO:0007669"/>
    <property type="project" value="UniProtKB-SubCell"/>
</dbReference>
<feature type="transmembrane region" description="Helical" evidence="6">
    <location>
        <begin position="129"/>
        <end position="147"/>
    </location>
</feature>
<feature type="domain" description="EamA" evidence="7">
    <location>
        <begin position="164"/>
        <end position="284"/>
    </location>
</feature>
<accession>A0AAJ6B188</accession>
<keyword evidence="4 6" id="KW-1133">Transmembrane helix</keyword>
<evidence type="ECO:0000256" key="3">
    <source>
        <dbReference type="ARBA" id="ARBA00022692"/>
    </source>
</evidence>
<feature type="transmembrane region" description="Helical" evidence="6">
    <location>
        <begin position="103"/>
        <end position="122"/>
    </location>
</feature>
<organism evidence="8 9">
    <name type="scientific">Candidatus Devosia phytovorans</name>
    <dbReference type="NCBI Taxonomy" id="3121372"/>
    <lineage>
        <taxon>Bacteria</taxon>
        <taxon>Pseudomonadati</taxon>
        <taxon>Pseudomonadota</taxon>
        <taxon>Alphaproteobacteria</taxon>
        <taxon>Hyphomicrobiales</taxon>
        <taxon>Devosiaceae</taxon>
        <taxon>Devosia</taxon>
    </lineage>
</organism>
<evidence type="ECO:0000313" key="8">
    <source>
        <dbReference type="EMBL" id="WEK06022.1"/>
    </source>
</evidence>
<evidence type="ECO:0000256" key="4">
    <source>
        <dbReference type="ARBA" id="ARBA00022989"/>
    </source>
</evidence>
<evidence type="ECO:0000256" key="5">
    <source>
        <dbReference type="ARBA" id="ARBA00023136"/>
    </source>
</evidence>
<dbReference type="SUPFAM" id="SSF103481">
    <property type="entry name" value="Multidrug resistance efflux transporter EmrE"/>
    <property type="match status" value="2"/>
</dbReference>